<reference evidence="2" key="1">
    <citation type="journal article" date="2020" name="Stud. Mycol.">
        <title>101 Dothideomycetes genomes: a test case for predicting lifestyles and emergence of pathogens.</title>
        <authorList>
            <person name="Haridas S."/>
            <person name="Albert R."/>
            <person name="Binder M."/>
            <person name="Bloem J."/>
            <person name="Labutti K."/>
            <person name="Salamov A."/>
            <person name="Andreopoulos B."/>
            <person name="Baker S."/>
            <person name="Barry K."/>
            <person name="Bills G."/>
            <person name="Bluhm B."/>
            <person name="Cannon C."/>
            <person name="Castanera R."/>
            <person name="Culley D."/>
            <person name="Daum C."/>
            <person name="Ezra D."/>
            <person name="Gonzalez J."/>
            <person name="Henrissat B."/>
            <person name="Kuo A."/>
            <person name="Liang C."/>
            <person name="Lipzen A."/>
            <person name="Lutzoni F."/>
            <person name="Magnuson J."/>
            <person name="Mondo S."/>
            <person name="Nolan M."/>
            <person name="Ohm R."/>
            <person name="Pangilinan J."/>
            <person name="Park H.-J."/>
            <person name="Ramirez L."/>
            <person name="Alfaro M."/>
            <person name="Sun H."/>
            <person name="Tritt A."/>
            <person name="Yoshinaga Y."/>
            <person name="Zwiers L.-H."/>
            <person name="Turgeon B."/>
            <person name="Goodwin S."/>
            <person name="Spatafora J."/>
            <person name="Crous P."/>
            <person name="Grigoriev I."/>
        </authorList>
    </citation>
    <scope>NUCLEOTIDE SEQUENCE</scope>
    <source>
        <strain evidence="2">CBS 675.92</strain>
    </source>
</reference>
<dbReference type="OrthoDB" id="3796530at2759"/>
<proteinExistence type="predicted"/>
<sequence>MANDGSDFSDDYVDDRDQGSRFDTELLKNTTKGSEKLNIDPKYQPHWGPAEGFREDATCHEHGISEADFITKTQSTKEVLYTVHHPTKTPPQLVPWIRFGYNPKTKLGHYEMANTAAMLKRQHLSFGGTSKAHDNKQIGQHGEGLKLAALVSRRHPHNHSFAVTTGEVSLTFGWDKYLQLQCQFRKISEEKMVKAKKVAKKQDKRMYLNKVSTKEIALDDFLAWTKMTLDIEKPNEIIRTKHGDLILAPDHRNTLYLHGLRLDGGSKCGKKFMYSYNLRNVRTGRDRETVANANSEAEMIAKIWRAALQKEQREGKSVLLERYVDLLRNHFDGAAEMHDVHQHILKDTAVLVWGHMIQPTDGRNPFYYCGDKDSKGAEIIQRHLERHPISLKSSLWDILRSFKLCLTPTEECNRIIQHAREVSLATKDVFAQNILWTLKALLHLLPLSSKLPAMPPIVAVEANNVGIIVYHDTKFKIVRKWFTHEGAHEATYCDEEKDQDSPDNLFTCDHAVLWLWDTMLATLQQMGHIDLNVKEEGSLKAKARAKLQQMPRAITFETYDIRMHVIVRWWSMEAHLNAHRLVKATLHSPDCMQEYGLRKAPLLNDPSKPCDCTTQCAVAGYGEVSLEVGFHTDKDNGAWVTVSRDEQDAIFRDDDDDDDDDGDDDYQPEGNLTSSRTVQSSLSPSRFTARRVMHTPASNLTHSGPSRTSPRPSRRGFLSDANPAGEQEGDEVITTRHPSFNLIANLFASLRPEGCIPHPYTTLNTPFFPLEHTWLSLQQGESELLIDKKKGRTATRA</sequence>
<keyword evidence="3" id="KW-1185">Reference proteome</keyword>
<feature type="compositionally biased region" description="Acidic residues" evidence="1">
    <location>
        <begin position="653"/>
        <end position="667"/>
    </location>
</feature>
<name>A0A6A5UDA5_9PLEO</name>
<accession>A0A6A5UDA5</accession>
<evidence type="ECO:0000256" key="1">
    <source>
        <dbReference type="SAM" id="MobiDB-lite"/>
    </source>
</evidence>
<dbReference type="EMBL" id="ML976978">
    <property type="protein sequence ID" value="KAF1962905.1"/>
    <property type="molecule type" value="Genomic_DNA"/>
</dbReference>
<feature type="region of interest" description="Disordered" evidence="1">
    <location>
        <begin position="645"/>
        <end position="730"/>
    </location>
</feature>
<protein>
    <submittedName>
        <fullName evidence="2">Uncharacterized protein</fullName>
    </submittedName>
</protein>
<gene>
    <name evidence="2" type="ORF">CC80DRAFT_530799</name>
</gene>
<dbReference type="AlphaFoldDB" id="A0A6A5UDA5"/>
<organism evidence="2 3">
    <name type="scientific">Byssothecium circinans</name>
    <dbReference type="NCBI Taxonomy" id="147558"/>
    <lineage>
        <taxon>Eukaryota</taxon>
        <taxon>Fungi</taxon>
        <taxon>Dikarya</taxon>
        <taxon>Ascomycota</taxon>
        <taxon>Pezizomycotina</taxon>
        <taxon>Dothideomycetes</taxon>
        <taxon>Pleosporomycetidae</taxon>
        <taxon>Pleosporales</taxon>
        <taxon>Massarineae</taxon>
        <taxon>Massarinaceae</taxon>
        <taxon>Byssothecium</taxon>
    </lineage>
</organism>
<feature type="region of interest" description="Disordered" evidence="1">
    <location>
        <begin position="1"/>
        <end position="21"/>
    </location>
</feature>
<evidence type="ECO:0000313" key="2">
    <source>
        <dbReference type="EMBL" id="KAF1962905.1"/>
    </source>
</evidence>
<dbReference type="Proteomes" id="UP000800035">
    <property type="component" value="Unassembled WGS sequence"/>
</dbReference>
<evidence type="ECO:0000313" key="3">
    <source>
        <dbReference type="Proteomes" id="UP000800035"/>
    </source>
</evidence>
<feature type="compositionally biased region" description="Polar residues" evidence="1">
    <location>
        <begin position="670"/>
        <end position="686"/>
    </location>
</feature>